<dbReference type="InterPro" id="IPR036388">
    <property type="entry name" value="WH-like_DNA-bd_sf"/>
</dbReference>
<evidence type="ECO:0000256" key="5">
    <source>
        <dbReference type="ARBA" id="ARBA00023163"/>
    </source>
</evidence>
<sequence>MNIYLYEPRDARHRGLADELARADIVAVPADARFLDRPPETLRVACPEGAAFLLADTPETLDYIRNLRRAELHGPILVMRDLRNARATADSLDAGADDDVVLPIKAVEMRSRINSILRRAGGHAAESTTVGEVTVYFDGRNPDVCGVAVHLSRREHAILRHLALNATRVVSKQVLYDAVYGLSEDQPFDKVIDVYICKIRKKLSAAAASGHVYIETVHRRGYKLTAPQPVQATAAE</sequence>
<keyword evidence="5" id="KW-0804">Transcription</keyword>
<dbReference type="RefSeq" id="WP_043770360.1">
    <property type="nucleotide sequence ID" value="NZ_JAME01000014.1"/>
</dbReference>
<dbReference type="SUPFAM" id="SSF46894">
    <property type="entry name" value="C-terminal effector domain of the bipartite response regulators"/>
    <property type="match status" value="1"/>
</dbReference>
<keyword evidence="1" id="KW-0597">Phosphoprotein</keyword>
<dbReference type="Gene3D" id="1.10.10.10">
    <property type="entry name" value="Winged helix-like DNA-binding domain superfamily/Winged helix DNA-binding domain"/>
    <property type="match status" value="1"/>
</dbReference>
<dbReference type="InterPro" id="IPR016032">
    <property type="entry name" value="Sig_transdc_resp-reg_C-effctor"/>
</dbReference>
<dbReference type="GO" id="GO:0000976">
    <property type="term" value="F:transcription cis-regulatory region binding"/>
    <property type="evidence" value="ECO:0007669"/>
    <property type="project" value="TreeGrafter"/>
</dbReference>
<dbReference type="eggNOG" id="COG0745">
    <property type="taxonomic scope" value="Bacteria"/>
</dbReference>
<protein>
    <submittedName>
        <fullName evidence="8">Transcriptional regulator</fullName>
    </submittedName>
</protein>
<dbReference type="EMBL" id="JAME01000014">
    <property type="protein sequence ID" value="ETX28894.1"/>
    <property type="molecule type" value="Genomic_DNA"/>
</dbReference>
<proteinExistence type="predicted"/>
<dbReference type="AlphaFoldDB" id="X7F9X3"/>
<dbReference type="SMART" id="SM00862">
    <property type="entry name" value="Trans_reg_C"/>
    <property type="match status" value="1"/>
</dbReference>
<keyword evidence="9" id="KW-1185">Reference proteome</keyword>
<dbReference type="Proteomes" id="UP000023430">
    <property type="component" value="Unassembled WGS sequence"/>
</dbReference>
<dbReference type="GO" id="GO:0032993">
    <property type="term" value="C:protein-DNA complex"/>
    <property type="evidence" value="ECO:0007669"/>
    <property type="project" value="TreeGrafter"/>
</dbReference>
<dbReference type="InterPro" id="IPR039420">
    <property type="entry name" value="WalR-like"/>
</dbReference>
<name>X7F9X3_9RHOB</name>
<dbReference type="GO" id="GO:0000156">
    <property type="term" value="F:phosphorelay response regulator activity"/>
    <property type="evidence" value="ECO:0007669"/>
    <property type="project" value="TreeGrafter"/>
</dbReference>
<dbReference type="InterPro" id="IPR011006">
    <property type="entry name" value="CheY-like_superfamily"/>
</dbReference>
<dbReference type="CDD" id="cd00383">
    <property type="entry name" value="trans_reg_C"/>
    <property type="match status" value="1"/>
</dbReference>
<feature type="DNA-binding region" description="OmpR/PhoB-type" evidence="6">
    <location>
        <begin position="125"/>
        <end position="226"/>
    </location>
</feature>
<evidence type="ECO:0000313" key="9">
    <source>
        <dbReference type="Proteomes" id="UP000023430"/>
    </source>
</evidence>
<evidence type="ECO:0000256" key="2">
    <source>
        <dbReference type="ARBA" id="ARBA00023012"/>
    </source>
</evidence>
<dbReference type="SUPFAM" id="SSF52172">
    <property type="entry name" value="CheY-like"/>
    <property type="match status" value="1"/>
</dbReference>
<dbReference type="PANTHER" id="PTHR48111">
    <property type="entry name" value="REGULATOR OF RPOS"/>
    <property type="match status" value="1"/>
</dbReference>
<dbReference type="PROSITE" id="PS51755">
    <property type="entry name" value="OMPR_PHOB"/>
    <property type="match status" value="1"/>
</dbReference>
<feature type="domain" description="OmpR/PhoB-type" evidence="7">
    <location>
        <begin position="125"/>
        <end position="226"/>
    </location>
</feature>
<evidence type="ECO:0000256" key="1">
    <source>
        <dbReference type="ARBA" id="ARBA00022553"/>
    </source>
</evidence>
<dbReference type="PANTHER" id="PTHR48111:SF1">
    <property type="entry name" value="TWO-COMPONENT RESPONSE REGULATOR ORR33"/>
    <property type="match status" value="1"/>
</dbReference>
<gene>
    <name evidence="8" type="ORF">RISW2_04065</name>
</gene>
<evidence type="ECO:0000256" key="4">
    <source>
        <dbReference type="ARBA" id="ARBA00023125"/>
    </source>
</evidence>
<evidence type="ECO:0000313" key="8">
    <source>
        <dbReference type="EMBL" id="ETX28894.1"/>
    </source>
</evidence>
<comment type="caution">
    <text evidence="8">The sequence shown here is derived from an EMBL/GenBank/DDBJ whole genome shotgun (WGS) entry which is preliminary data.</text>
</comment>
<evidence type="ECO:0000259" key="7">
    <source>
        <dbReference type="PROSITE" id="PS51755"/>
    </source>
</evidence>
<keyword evidence="3" id="KW-0805">Transcription regulation</keyword>
<dbReference type="Pfam" id="PF00486">
    <property type="entry name" value="Trans_reg_C"/>
    <property type="match status" value="1"/>
</dbReference>
<keyword evidence="2" id="KW-0902">Two-component regulatory system</keyword>
<dbReference type="InterPro" id="IPR001867">
    <property type="entry name" value="OmpR/PhoB-type_DNA-bd"/>
</dbReference>
<evidence type="ECO:0000256" key="6">
    <source>
        <dbReference type="PROSITE-ProRule" id="PRU01091"/>
    </source>
</evidence>
<dbReference type="GO" id="GO:0005829">
    <property type="term" value="C:cytosol"/>
    <property type="evidence" value="ECO:0007669"/>
    <property type="project" value="TreeGrafter"/>
</dbReference>
<dbReference type="GO" id="GO:0006355">
    <property type="term" value="P:regulation of DNA-templated transcription"/>
    <property type="evidence" value="ECO:0007669"/>
    <property type="project" value="InterPro"/>
</dbReference>
<evidence type="ECO:0000256" key="3">
    <source>
        <dbReference type="ARBA" id="ARBA00023015"/>
    </source>
</evidence>
<accession>X7F9X3</accession>
<keyword evidence="4 6" id="KW-0238">DNA-binding</keyword>
<reference evidence="8 9" key="1">
    <citation type="submission" date="2014-01" db="EMBL/GenBank/DDBJ databases">
        <title>Roseivivax isoporae LMG 25204 Genome Sequencing.</title>
        <authorList>
            <person name="Lai Q."/>
            <person name="Li G."/>
            <person name="Shao Z."/>
        </authorList>
    </citation>
    <scope>NUCLEOTIDE SEQUENCE [LARGE SCALE GENOMIC DNA]</scope>
    <source>
        <strain evidence="8 9">LMG 25204</strain>
    </source>
</reference>
<dbReference type="OrthoDB" id="7819228at2"/>
<organism evidence="8 9">
    <name type="scientific">Roseivivax isoporae LMG 25204</name>
    <dbReference type="NCBI Taxonomy" id="1449351"/>
    <lineage>
        <taxon>Bacteria</taxon>
        <taxon>Pseudomonadati</taxon>
        <taxon>Pseudomonadota</taxon>
        <taxon>Alphaproteobacteria</taxon>
        <taxon>Rhodobacterales</taxon>
        <taxon>Roseobacteraceae</taxon>
        <taxon>Roseivivax</taxon>
    </lineage>
</organism>
<dbReference type="STRING" id="1449351.RISW2_04065"/>